<keyword evidence="2" id="KW-0472">Membrane</keyword>
<dbReference type="AlphaFoldDB" id="A0A507ELN4"/>
<evidence type="ECO:0000313" key="4">
    <source>
        <dbReference type="Proteomes" id="UP000320333"/>
    </source>
</evidence>
<name>A0A507ELN4_9FUNG</name>
<evidence type="ECO:0000256" key="2">
    <source>
        <dbReference type="SAM" id="Phobius"/>
    </source>
</evidence>
<accession>A0A507ELN4</accession>
<feature type="compositionally biased region" description="Low complexity" evidence="1">
    <location>
        <begin position="115"/>
        <end position="124"/>
    </location>
</feature>
<keyword evidence="2" id="KW-0812">Transmembrane</keyword>
<evidence type="ECO:0008006" key="5">
    <source>
        <dbReference type="Google" id="ProtNLM"/>
    </source>
</evidence>
<organism evidence="3 4">
    <name type="scientific">Chytriomyces confervae</name>
    <dbReference type="NCBI Taxonomy" id="246404"/>
    <lineage>
        <taxon>Eukaryota</taxon>
        <taxon>Fungi</taxon>
        <taxon>Fungi incertae sedis</taxon>
        <taxon>Chytridiomycota</taxon>
        <taxon>Chytridiomycota incertae sedis</taxon>
        <taxon>Chytridiomycetes</taxon>
        <taxon>Chytridiales</taxon>
        <taxon>Chytriomycetaceae</taxon>
        <taxon>Chytriomyces</taxon>
    </lineage>
</organism>
<protein>
    <recommendedName>
        <fullName evidence="5">SH3 domain-containing protein</fullName>
    </recommendedName>
</protein>
<dbReference type="Gene3D" id="2.30.30.40">
    <property type="entry name" value="SH3 Domains"/>
    <property type="match status" value="1"/>
</dbReference>
<reference evidence="3 4" key="1">
    <citation type="journal article" date="2019" name="Sci. Rep.">
        <title>Comparative genomics of chytrid fungi reveal insights into the obligate biotrophic and pathogenic lifestyle of Synchytrium endobioticum.</title>
        <authorList>
            <person name="van de Vossenberg B.T.L.H."/>
            <person name="Warris S."/>
            <person name="Nguyen H.D.T."/>
            <person name="van Gent-Pelzer M.P.E."/>
            <person name="Joly D.L."/>
            <person name="van de Geest H.C."/>
            <person name="Bonants P.J.M."/>
            <person name="Smith D.S."/>
            <person name="Levesque C.A."/>
            <person name="van der Lee T.A.J."/>
        </authorList>
    </citation>
    <scope>NUCLEOTIDE SEQUENCE [LARGE SCALE GENOMIC DNA]</scope>
    <source>
        <strain evidence="3 4">CBS 675.73</strain>
    </source>
</reference>
<feature type="compositionally biased region" description="Low complexity" evidence="1">
    <location>
        <begin position="224"/>
        <end position="234"/>
    </location>
</feature>
<dbReference type="OrthoDB" id="2136991at2759"/>
<feature type="region of interest" description="Disordered" evidence="1">
    <location>
        <begin position="115"/>
        <end position="144"/>
    </location>
</feature>
<keyword evidence="4" id="KW-1185">Reference proteome</keyword>
<feature type="transmembrane region" description="Helical" evidence="2">
    <location>
        <begin position="148"/>
        <end position="172"/>
    </location>
</feature>
<evidence type="ECO:0000313" key="3">
    <source>
        <dbReference type="EMBL" id="TPX64784.1"/>
    </source>
</evidence>
<dbReference type="SUPFAM" id="SSF50044">
    <property type="entry name" value="SH3-domain"/>
    <property type="match status" value="1"/>
</dbReference>
<gene>
    <name evidence="3" type="ORF">CcCBS67573_g08323</name>
</gene>
<feature type="region of interest" description="Disordered" evidence="1">
    <location>
        <begin position="373"/>
        <end position="423"/>
    </location>
</feature>
<dbReference type="InterPro" id="IPR036028">
    <property type="entry name" value="SH3-like_dom_sf"/>
</dbReference>
<dbReference type="EMBL" id="QEAP01000529">
    <property type="protein sequence ID" value="TPX64784.1"/>
    <property type="molecule type" value="Genomic_DNA"/>
</dbReference>
<keyword evidence="2" id="KW-1133">Transmembrane helix</keyword>
<evidence type="ECO:0000256" key="1">
    <source>
        <dbReference type="SAM" id="MobiDB-lite"/>
    </source>
</evidence>
<sequence length="715" mass="74505">MEGATTLTTPQCTAFGSSCEAAARNGKTGCNGSWSFRCFPSVASADPNANYPTGICARCLCNGATALIADLPCVTLPNSVNASATAVEGVSGGGSGAVSSSSSVSSIPPSASSIQSVAPSSAFSPNGNATNPIHGNGPPPNSDGSPSYAVPLYITLTLLAVLSASVAVYFYMKRKASIKKERYGLATLPRNTSTGSTAKIDGIPDTESALAFPSRTPSPHMETPSSANNLSSSLPRKGAFLRSMWTTTTTTTTSKPGKESTTTTVTISGAFPTAKTPATAASISSVPETSTALTVNAVHTPYLPSDSFLTPASNNAATGANPNWTLEEQWQWEQYQAAVQWHQWQLKQKEWQAQQREYYLAKEEERKRSALALTESEHGSTASATAAAAAIPIPTPPNATGKGRRGTLTLGGGGPGANHRPSPLRFVVSGDTDSILSRTSSFKRGSSIMDPSGVGSPTVNRRVSFDLTSMNGTVGPDMNFLSSISRSSTVRSKSVKSSGGRSSMIVATSPEWSAPTDLVRVGSQRSDGSLLSKRETISSKIDGMRQSGVFGDVGATSGMNEDGSTRTVLTSTTFALGDDVSVLTLTSIGEDGMPVTTQILSATGSSGRVGSFDDGYSVVDAGPRLTSINGSLLDGEMGANIFTEPDDGDAEGDVDDDLQVKYQVLKAHVPLKDDELFLEVGDEVVVWQILEDGICEGYNVGKRERGFFPVRVILG</sequence>
<dbReference type="Proteomes" id="UP000320333">
    <property type="component" value="Unassembled WGS sequence"/>
</dbReference>
<feature type="region of interest" description="Disordered" evidence="1">
    <location>
        <begin position="191"/>
        <end position="234"/>
    </location>
</feature>
<proteinExistence type="predicted"/>
<feature type="compositionally biased region" description="Low complexity" evidence="1">
    <location>
        <begin position="380"/>
        <end position="392"/>
    </location>
</feature>
<comment type="caution">
    <text evidence="3">The sequence shown here is derived from an EMBL/GenBank/DDBJ whole genome shotgun (WGS) entry which is preliminary data.</text>
</comment>